<name>A0A1Z5JAF8_FISSO</name>
<dbReference type="PANTHER" id="PTHR43025">
    <property type="entry name" value="MONOGALACTOSYLDIACYLGLYCEROL SYNTHASE"/>
    <property type="match status" value="1"/>
</dbReference>
<keyword evidence="6" id="KW-0732">Signal</keyword>
<comment type="similarity">
    <text evidence="1">Belongs to the glycosyltransferase 28 family.</text>
</comment>
<feature type="domain" description="Glycosyl transferase family 28 C-terminal" evidence="7">
    <location>
        <begin position="315"/>
        <end position="474"/>
    </location>
</feature>
<dbReference type="PANTHER" id="PTHR43025:SF3">
    <property type="entry name" value="MONOGALACTOSYLDIACYLGLYCEROL SYNTHASE 1, CHLOROPLASTIC"/>
    <property type="match status" value="1"/>
</dbReference>
<dbReference type="SUPFAM" id="SSF53756">
    <property type="entry name" value="UDP-Glycosyltransferase/glycogen phosphorylase"/>
    <property type="match status" value="2"/>
</dbReference>
<comment type="caution">
    <text evidence="9">The sequence shown here is derived from an EMBL/GenBank/DDBJ whole genome shotgun (WGS) entry which is preliminary data.</text>
</comment>
<evidence type="ECO:0000313" key="10">
    <source>
        <dbReference type="Proteomes" id="UP000198406"/>
    </source>
</evidence>
<dbReference type="Proteomes" id="UP000198406">
    <property type="component" value="Unassembled WGS sequence"/>
</dbReference>
<evidence type="ECO:0000256" key="3">
    <source>
        <dbReference type="ARBA" id="ARBA00022676"/>
    </source>
</evidence>
<dbReference type="Pfam" id="PF06925">
    <property type="entry name" value="MGDG_synth"/>
    <property type="match status" value="1"/>
</dbReference>
<dbReference type="OrthoDB" id="200404at2759"/>
<evidence type="ECO:0000259" key="7">
    <source>
        <dbReference type="Pfam" id="PF04101"/>
    </source>
</evidence>
<sequence length="530" mass="58587">MRRPIWCPSWCFLFLAFTRNGVSLTSAWGWKRSIGASQRSNLLITSDIDTSLSLTKSDHLPRGGAILNETSLNDAGGVAVEDPAENRGPLRVLFLSADTGGGHRASAESLAKQFLIHYPGSKYELLDIWTPCGVFPYRTLVPSYQHLSASPKQWRVLYHASNTLPWEILMDLHSTFLCEKGIRKRIAEYDPDVIVSVHPAMNYAPMKSAQKLSKLYGKHIPFFTVVTDLGSGHATWFQKNVDKLYLASERLYRLAKRRGGTPDDRIVMTGLPIRHDFTVQADLLGRDRCSAFGKEYQKQVRQKLLPGVDPEKPVILLMGGGEGVGALSEIVDELYTTLVLKGVDATICVICGRNEKLKDSLNGRDWASVSEKLAASNRNKRRKKRSRWFGKRPPLPPIVKSEQSGNVDVIGLGFLTNIAEYMVASTILLSKAGPGTIAEAASVGLPILMTSFLPGQEAGNVDFAVEKGFGEYCDEPVYIAEIVSQWLEKPDLIRDMSQKAHAVGHPEAASEIVQDIGSITHTWKVLNNQT</sequence>
<feature type="domain" description="Diacylglycerol glucosyltransferase N-terminal" evidence="8">
    <location>
        <begin position="103"/>
        <end position="273"/>
    </location>
</feature>
<comment type="subcellular location">
    <subcellularLocation>
        <location evidence="5">Plastid</location>
        <location evidence="5">Chloroplast membrane</location>
    </subcellularLocation>
</comment>
<gene>
    <name evidence="9" type="ORF">FisN_2Lh513</name>
</gene>
<evidence type="ECO:0000256" key="5">
    <source>
        <dbReference type="ARBA" id="ARBA00046299"/>
    </source>
</evidence>
<evidence type="ECO:0000256" key="6">
    <source>
        <dbReference type="SAM" id="SignalP"/>
    </source>
</evidence>
<evidence type="ECO:0000256" key="1">
    <source>
        <dbReference type="ARBA" id="ARBA00006962"/>
    </source>
</evidence>
<keyword evidence="4" id="KW-0808">Transferase</keyword>
<proteinExistence type="inferred from homology"/>
<accession>A0A1Z5JAF8</accession>
<evidence type="ECO:0000256" key="2">
    <source>
        <dbReference type="ARBA" id="ARBA00012615"/>
    </source>
</evidence>
<dbReference type="AlphaFoldDB" id="A0A1Z5JAF8"/>
<dbReference type="GO" id="GO:0046509">
    <property type="term" value="F:1,2-diacylglycerol 3-beta-galactosyltransferase activity"/>
    <property type="evidence" value="ECO:0007669"/>
    <property type="project" value="UniProtKB-EC"/>
</dbReference>
<evidence type="ECO:0000313" key="9">
    <source>
        <dbReference type="EMBL" id="GAX10983.1"/>
    </source>
</evidence>
<protein>
    <recommendedName>
        <fullName evidence="2">monogalactosyldiacylglycerol synthase</fullName>
        <ecNumber evidence="2">2.4.1.46</ecNumber>
    </recommendedName>
</protein>
<dbReference type="InParanoid" id="A0A1Z5JAF8"/>
<evidence type="ECO:0000259" key="8">
    <source>
        <dbReference type="Pfam" id="PF06925"/>
    </source>
</evidence>
<evidence type="ECO:0000256" key="4">
    <source>
        <dbReference type="ARBA" id="ARBA00022679"/>
    </source>
</evidence>
<dbReference type="GO" id="GO:0009247">
    <property type="term" value="P:glycolipid biosynthetic process"/>
    <property type="evidence" value="ECO:0007669"/>
    <property type="project" value="InterPro"/>
</dbReference>
<feature type="chain" id="PRO_5012396558" description="monogalactosyldiacylglycerol synthase" evidence="6">
    <location>
        <begin position="24"/>
        <end position="530"/>
    </location>
</feature>
<dbReference type="InterPro" id="IPR050519">
    <property type="entry name" value="Glycosyltransf_28_UgtP"/>
</dbReference>
<dbReference type="GO" id="GO:0031969">
    <property type="term" value="C:chloroplast membrane"/>
    <property type="evidence" value="ECO:0007669"/>
    <property type="project" value="UniProtKB-SubCell"/>
</dbReference>
<dbReference type="InterPro" id="IPR007235">
    <property type="entry name" value="Glyco_trans_28_C"/>
</dbReference>
<dbReference type="InterPro" id="IPR009695">
    <property type="entry name" value="Diacylglyc_glucosyltr_N"/>
</dbReference>
<dbReference type="EMBL" id="BDSP01000032">
    <property type="protein sequence ID" value="GAX10983.1"/>
    <property type="molecule type" value="Genomic_DNA"/>
</dbReference>
<reference evidence="9 10" key="1">
    <citation type="journal article" date="2015" name="Plant Cell">
        <title>Oil accumulation by the oleaginous diatom Fistulifera solaris as revealed by the genome and transcriptome.</title>
        <authorList>
            <person name="Tanaka T."/>
            <person name="Maeda Y."/>
            <person name="Veluchamy A."/>
            <person name="Tanaka M."/>
            <person name="Abida H."/>
            <person name="Marechal E."/>
            <person name="Bowler C."/>
            <person name="Muto M."/>
            <person name="Sunaga Y."/>
            <person name="Tanaka M."/>
            <person name="Yoshino T."/>
            <person name="Taniguchi T."/>
            <person name="Fukuda Y."/>
            <person name="Nemoto M."/>
            <person name="Matsumoto M."/>
            <person name="Wong P.S."/>
            <person name="Aburatani S."/>
            <person name="Fujibuchi W."/>
        </authorList>
    </citation>
    <scope>NUCLEOTIDE SEQUENCE [LARGE SCALE GENOMIC DNA]</scope>
    <source>
        <strain evidence="9 10">JPCC DA0580</strain>
    </source>
</reference>
<keyword evidence="10" id="KW-1185">Reference proteome</keyword>
<dbReference type="Pfam" id="PF04101">
    <property type="entry name" value="Glyco_tran_28_C"/>
    <property type="match status" value="1"/>
</dbReference>
<dbReference type="EC" id="2.4.1.46" evidence="2"/>
<dbReference type="Gene3D" id="3.40.50.2000">
    <property type="entry name" value="Glycogen Phosphorylase B"/>
    <property type="match status" value="1"/>
</dbReference>
<organism evidence="9 10">
    <name type="scientific">Fistulifera solaris</name>
    <name type="common">Oleaginous diatom</name>
    <dbReference type="NCBI Taxonomy" id="1519565"/>
    <lineage>
        <taxon>Eukaryota</taxon>
        <taxon>Sar</taxon>
        <taxon>Stramenopiles</taxon>
        <taxon>Ochrophyta</taxon>
        <taxon>Bacillariophyta</taxon>
        <taxon>Bacillariophyceae</taxon>
        <taxon>Bacillariophycidae</taxon>
        <taxon>Naviculales</taxon>
        <taxon>Naviculaceae</taxon>
        <taxon>Fistulifera</taxon>
    </lineage>
</organism>
<feature type="signal peptide" evidence="6">
    <location>
        <begin position="1"/>
        <end position="23"/>
    </location>
</feature>
<keyword evidence="3" id="KW-0328">Glycosyltransferase</keyword>